<reference evidence="1 2" key="1">
    <citation type="submission" date="2018-05" db="EMBL/GenBank/DDBJ databases">
        <title>Animal gut microbial communities from fecal samples from Wisconsin, USA.</title>
        <authorList>
            <person name="Neumann A."/>
        </authorList>
    </citation>
    <scope>NUCLEOTIDE SEQUENCE [LARGE SCALE GENOMIC DNA]</scope>
    <source>
        <strain evidence="1 2">UWS4</strain>
    </source>
</reference>
<evidence type="ECO:0000313" key="2">
    <source>
        <dbReference type="Proteomes" id="UP000245523"/>
    </source>
</evidence>
<protein>
    <submittedName>
        <fullName evidence="1">N-formylglutamate amidohydrolase</fullName>
    </submittedName>
</protein>
<organism evidence="1 2">
    <name type="scientific">Hallerella porci</name>
    <dbReference type="NCBI Taxonomy" id="1945871"/>
    <lineage>
        <taxon>Bacteria</taxon>
        <taxon>Pseudomonadati</taxon>
        <taxon>Fibrobacterota</taxon>
        <taxon>Fibrobacteria</taxon>
        <taxon>Fibrobacterales</taxon>
        <taxon>Fibrobacteraceae</taxon>
        <taxon>Hallerella</taxon>
    </lineage>
</organism>
<keyword evidence="2" id="KW-1185">Reference proteome</keyword>
<name>A0ABX5LPY4_9BACT</name>
<comment type="caution">
    <text evidence="1">The sequence shown here is derived from an EMBL/GenBank/DDBJ whole genome shotgun (WGS) entry which is preliminary data.</text>
</comment>
<gene>
    <name evidence="1" type="ORF">B0H50_10782</name>
</gene>
<accession>A0ABX5LPY4</accession>
<dbReference type="SUPFAM" id="SSF53187">
    <property type="entry name" value="Zn-dependent exopeptidases"/>
    <property type="match status" value="1"/>
</dbReference>
<dbReference type="Gene3D" id="3.40.630.40">
    <property type="entry name" value="Zn-dependent exopeptidases"/>
    <property type="match status" value="1"/>
</dbReference>
<dbReference type="EMBL" id="QGHD01000007">
    <property type="protein sequence ID" value="PWL03323.1"/>
    <property type="molecule type" value="Genomic_DNA"/>
</dbReference>
<sequence length="232" mass="26617">MSSLNKSVFLSCEHASNAIPDYLSAKFQNDSAQEILKTHRGYDIGALEVFFALQKILAPKFSIAGKFSRLAIDLNRNSNRNHRFSEFSEDEPLEIKQKLKEYFNEYRGNFLQSIKNELENPNAEILHLSIHSFTPELNGEIRNADLGILYDPSRKEESALAKKIQKNLILIAPDLRVRKNYPYQGKNDGLTTALRKIFPPEKYIGFEIEMNQAYLQKISPQKMAGILMESLF</sequence>
<dbReference type="InterPro" id="IPR007709">
    <property type="entry name" value="N-FG_amidohydro"/>
</dbReference>
<dbReference type="Proteomes" id="UP000245523">
    <property type="component" value="Unassembled WGS sequence"/>
</dbReference>
<proteinExistence type="predicted"/>
<dbReference type="Pfam" id="PF05013">
    <property type="entry name" value="FGase"/>
    <property type="match status" value="1"/>
</dbReference>
<evidence type="ECO:0000313" key="1">
    <source>
        <dbReference type="EMBL" id="PWL03323.1"/>
    </source>
</evidence>
<dbReference type="RefSeq" id="WP_106199147.1">
    <property type="nucleotide sequence ID" value="NZ_QGHD01000007.1"/>
</dbReference>